<dbReference type="GO" id="GO:0005634">
    <property type="term" value="C:nucleus"/>
    <property type="evidence" value="ECO:0007669"/>
    <property type="project" value="TreeGrafter"/>
</dbReference>
<dbReference type="PANTHER" id="PTHR12302:SF2">
    <property type="entry name" value="STAPHYLOCOCCAL NUCLEASE DOMAIN-CONTAINING PROTEIN 1"/>
    <property type="match status" value="1"/>
</dbReference>
<accession>A0A8H3YCH4</accession>
<dbReference type="Pfam" id="PF00567">
    <property type="entry name" value="TUDOR"/>
    <property type="match status" value="1"/>
</dbReference>
<dbReference type="GO" id="GO:0004518">
    <property type="term" value="F:nuclease activity"/>
    <property type="evidence" value="ECO:0007669"/>
    <property type="project" value="TreeGrafter"/>
</dbReference>
<dbReference type="Gene3D" id="2.40.50.90">
    <property type="match status" value="5"/>
</dbReference>
<dbReference type="InterPro" id="IPR016071">
    <property type="entry name" value="Staphylococal_nuclease_OB-fold"/>
</dbReference>
<sequence>MAASYQRGIVKSVLSGDTIILRSEQAPPKGQAAKERVIHLAGVSAPRLGSMSREDEPFAFAAREFLRPQLVGKLVQYQIIHTVEASKTATNGAPLDREYGVIKMAPLQPGGTPQDVAMVVVANGWAKVREGGGEGEELVRRLGAEEAKRREALRAAEAEAQAAGKGVWVEGGENQRTVHFQMPVDSQAFIDQYKGQDINAIVEQVRDGSSIRVRLLLDDDSHQFINLALAGVKSPKAMSGRDGETNAPSEEWGEEAKFFTESRLLQRAVKVQVLSAPVSLGAVPQPGAGGKSSNAFGLPAPQTVTSNIMIGTAIHPNGNIAEFLLGAGLAKVIDWHAGILSSVGGMDRLRAAEKSAKEKKLGIWENYSGPSVSRQNNGQNLAGAGNDAVNGSSGTALNTKGTEFDATVVRIWGPDSISVVEKGTATPEKERRLQLSSIRGPRGNDPKQMYWAAEAKEFLRKKLIGKTVHVHVDFVKPKEGDFDEKECVTVKYGGAQANVAEQVVEKGLATVLRHRRDDEDRSPELDKLVVAEQKAVTEAKGLHSPKDVSLPRIVDASESGAKAAQFLPSWKRSGKHPALVDFVASGSRFKLFLPKENKKLTFVLAGIKSPRAARSANEKGEPYGAEGQRWSTSRYLQRDVEIVFESVDKQGGYIGTMYSNGSNVAIELVREGLATTHAYSADNLPYARELYAAEEEAKKTKRNIWAEYEETAQVQAQPDGSDALAPEYLDVIVSSVKESSPFGFSVQILTKDSVATLEQLMKDFALHNKAAKSPAGYTPRVGELVSAQFSEDNQWYRAKVKRSSNIRQEAEIRFIDYGNEETVPFSKIRPIDGKFKSLPGQAQEARLSFVQLIPLEKDYGHEALERFRQLTEGQRLIANVDQREGQLLHLRLIDPQDPNSATDPMACLNADLVREGLATIDKTCRYASAYPQVIGRLKQAMEDAKSDRLGIFEFGDVSED</sequence>
<feature type="domain" description="Tudor" evidence="5">
    <location>
        <begin position="778"/>
        <end position="838"/>
    </location>
</feature>
<evidence type="ECO:0000256" key="4">
    <source>
        <dbReference type="PIRNR" id="PIRNR017179"/>
    </source>
</evidence>
<dbReference type="PANTHER" id="PTHR12302">
    <property type="entry name" value="EBNA2 BINDING PROTEIN P100"/>
    <property type="match status" value="1"/>
</dbReference>
<reference evidence="7" key="1">
    <citation type="submission" date="2020-07" db="EMBL/GenBank/DDBJ databases">
        <title>Draft Genome Sequence of a Deep-Sea Yeast, Naganishia (Cryptococcus) liquefaciens strain N6.</title>
        <authorList>
            <person name="Han Y.W."/>
            <person name="Kajitani R."/>
            <person name="Morimoto H."/>
            <person name="Parhat M."/>
            <person name="Tsubouchi H."/>
            <person name="Bakenova O."/>
            <person name="Ogata M."/>
            <person name="Argunhan B."/>
            <person name="Aoki R."/>
            <person name="Kajiwara S."/>
            <person name="Itoh T."/>
            <person name="Iwasaki H."/>
        </authorList>
    </citation>
    <scope>NUCLEOTIDE SEQUENCE</scope>
    <source>
        <strain evidence="7">N6</strain>
    </source>
</reference>
<keyword evidence="3" id="KW-0677">Repeat</keyword>
<dbReference type="SUPFAM" id="SSF50199">
    <property type="entry name" value="Staphylococcal nuclease"/>
    <property type="match status" value="5"/>
</dbReference>
<dbReference type="GO" id="GO:0003723">
    <property type="term" value="F:RNA binding"/>
    <property type="evidence" value="ECO:0007669"/>
    <property type="project" value="UniProtKB-UniRule"/>
</dbReference>
<feature type="domain" description="TNase-like" evidence="6">
    <location>
        <begin position="196"/>
        <end position="366"/>
    </location>
</feature>
<evidence type="ECO:0000259" key="6">
    <source>
        <dbReference type="PROSITE" id="PS50830"/>
    </source>
</evidence>
<dbReference type="InterPro" id="IPR002999">
    <property type="entry name" value="Tudor"/>
</dbReference>
<evidence type="ECO:0008006" key="9">
    <source>
        <dbReference type="Google" id="ProtNLM"/>
    </source>
</evidence>
<dbReference type="SMART" id="SM00333">
    <property type="entry name" value="TUDOR"/>
    <property type="match status" value="1"/>
</dbReference>
<dbReference type="SUPFAM" id="SSF63748">
    <property type="entry name" value="Tudor/PWWP/MBT"/>
    <property type="match status" value="1"/>
</dbReference>
<dbReference type="FunFam" id="2.40.50.90:FF:000001">
    <property type="entry name" value="Staphylococcal nuclease domain-containing protein"/>
    <property type="match status" value="1"/>
</dbReference>
<dbReference type="EMBL" id="BLZA01000007">
    <property type="protein sequence ID" value="GHJ84279.1"/>
    <property type="molecule type" value="Genomic_DNA"/>
</dbReference>
<dbReference type="InterPro" id="IPR035437">
    <property type="entry name" value="SNase_OB-fold_sf"/>
</dbReference>
<dbReference type="CDD" id="cd00175">
    <property type="entry name" value="SNc"/>
    <property type="match status" value="1"/>
</dbReference>
<dbReference type="Proteomes" id="UP000620104">
    <property type="component" value="Unassembled WGS sequence"/>
</dbReference>
<dbReference type="GO" id="GO:0005829">
    <property type="term" value="C:cytosol"/>
    <property type="evidence" value="ECO:0007669"/>
    <property type="project" value="UniProtKB-UniRule"/>
</dbReference>
<evidence type="ECO:0000256" key="3">
    <source>
        <dbReference type="ARBA" id="ARBA00022737"/>
    </source>
</evidence>
<gene>
    <name evidence="7" type="ORF">NliqN6_0681</name>
</gene>
<comment type="caution">
    <text evidence="7">The sequence shown here is derived from an EMBL/GenBank/DDBJ whole genome shotgun (WGS) entry which is preliminary data.</text>
</comment>
<dbReference type="OrthoDB" id="10023235at2759"/>
<keyword evidence="2 4" id="KW-0963">Cytoplasm</keyword>
<feature type="domain" description="TNase-like" evidence="6">
    <location>
        <begin position="574"/>
        <end position="707"/>
    </location>
</feature>
<dbReference type="Pfam" id="PF00565">
    <property type="entry name" value="SNase"/>
    <property type="match status" value="3"/>
</dbReference>
<comment type="subcellular location">
    <subcellularLocation>
        <location evidence="1 4">Cytoplasm</location>
    </subcellularLocation>
</comment>
<dbReference type="GO" id="GO:0031047">
    <property type="term" value="P:regulatory ncRNA-mediated gene silencing"/>
    <property type="evidence" value="ECO:0007669"/>
    <property type="project" value="UniProtKB-UniRule"/>
</dbReference>
<dbReference type="PROSITE" id="PS50304">
    <property type="entry name" value="TUDOR"/>
    <property type="match status" value="1"/>
</dbReference>
<dbReference type="GO" id="GO:0031332">
    <property type="term" value="C:RNAi effector complex"/>
    <property type="evidence" value="ECO:0007669"/>
    <property type="project" value="InterPro"/>
</dbReference>
<dbReference type="PIRSF" id="PIRSF017179">
    <property type="entry name" value="RISC-Tudor-SN"/>
    <property type="match status" value="1"/>
</dbReference>
<feature type="domain" description="TNase-like" evidence="6">
    <location>
        <begin position="402"/>
        <end position="545"/>
    </location>
</feature>
<evidence type="ECO:0000259" key="5">
    <source>
        <dbReference type="PROSITE" id="PS50304"/>
    </source>
</evidence>
<dbReference type="FunFam" id="2.30.30.140:FF:000018">
    <property type="entry name" value="Serine/threonine-protein kinase 31"/>
    <property type="match status" value="1"/>
</dbReference>
<proteinExistence type="predicted"/>
<dbReference type="AlphaFoldDB" id="A0A8H3YCH4"/>
<name>A0A8H3YCH4_9TREE</name>
<evidence type="ECO:0000313" key="7">
    <source>
        <dbReference type="EMBL" id="GHJ84279.1"/>
    </source>
</evidence>
<dbReference type="InterPro" id="IPR016685">
    <property type="entry name" value="Silence_cplx_Nase-comp_TudorSN"/>
</dbReference>
<evidence type="ECO:0000313" key="8">
    <source>
        <dbReference type="Proteomes" id="UP000620104"/>
    </source>
</evidence>
<feature type="domain" description="TNase-like" evidence="6">
    <location>
        <begin position="4"/>
        <end position="170"/>
    </location>
</feature>
<protein>
    <recommendedName>
        <fullName evidence="9">Nuclease</fullName>
    </recommendedName>
</protein>
<evidence type="ECO:0000256" key="2">
    <source>
        <dbReference type="ARBA" id="ARBA00022490"/>
    </source>
</evidence>
<dbReference type="PROSITE" id="PS50830">
    <property type="entry name" value="TNASE_3"/>
    <property type="match status" value="4"/>
</dbReference>
<dbReference type="SMART" id="SM00318">
    <property type="entry name" value="SNc"/>
    <property type="match status" value="4"/>
</dbReference>
<dbReference type="GO" id="GO:0006402">
    <property type="term" value="P:mRNA catabolic process"/>
    <property type="evidence" value="ECO:0007669"/>
    <property type="project" value="UniProtKB-UniRule"/>
</dbReference>
<dbReference type="Gene3D" id="2.30.30.140">
    <property type="match status" value="1"/>
</dbReference>
<organism evidence="7 8">
    <name type="scientific">Naganishia liquefaciens</name>
    <dbReference type="NCBI Taxonomy" id="104408"/>
    <lineage>
        <taxon>Eukaryota</taxon>
        <taxon>Fungi</taxon>
        <taxon>Dikarya</taxon>
        <taxon>Basidiomycota</taxon>
        <taxon>Agaricomycotina</taxon>
        <taxon>Tremellomycetes</taxon>
        <taxon>Filobasidiales</taxon>
        <taxon>Filobasidiaceae</taxon>
        <taxon>Naganishia</taxon>
    </lineage>
</organism>
<evidence type="ECO:0000256" key="1">
    <source>
        <dbReference type="ARBA" id="ARBA00004496"/>
    </source>
</evidence>
<keyword evidence="8" id="KW-1185">Reference proteome</keyword>